<evidence type="ECO:0000256" key="1">
    <source>
        <dbReference type="SAM" id="MobiDB-lite"/>
    </source>
</evidence>
<sequence length="243" mass="25460">MRVQVAAGLFVLAFAMAGVAAGHQEGGRAEAQGVRCELKLEGASPDQRQTDGEEPPLVMTTEPDGKVKGYLYSPAAFFVAKQQCTGDVPAGVLWQSWQGNQHLDGVQFTESAARVHVYDGDPLGARTWKGPAGAEGVTFEDLPVDIRYGTDIQQTALAEPQSDGSAKVRYMALKYSPDAKAMIPYAGAGVTVLKQCDGGDSTARATANGTGEFNVAVEAGCALRGAVDDSPDSWGLPVPLTVE</sequence>
<dbReference type="OrthoDB" id="3822190at2"/>
<evidence type="ECO:0000313" key="4">
    <source>
        <dbReference type="Proteomes" id="UP000318380"/>
    </source>
</evidence>
<gene>
    <name evidence="3" type="ORF">FB561_0115</name>
</gene>
<keyword evidence="2" id="KW-0732">Signal</keyword>
<dbReference type="RefSeq" id="WP_145801858.1">
    <property type="nucleotide sequence ID" value="NZ_VIVK01000001.1"/>
</dbReference>
<organism evidence="3 4">
    <name type="scientific">Kribbella amoyensis</name>
    <dbReference type="NCBI Taxonomy" id="996641"/>
    <lineage>
        <taxon>Bacteria</taxon>
        <taxon>Bacillati</taxon>
        <taxon>Actinomycetota</taxon>
        <taxon>Actinomycetes</taxon>
        <taxon>Propionibacteriales</taxon>
        <taxon>Kribbellaceae</taxon>
        <taxon>Kribbella</taxon>
    </lineage>
</organism>
<evidence type="ECO:0000256" key="2">
    <source>
        <dbReference type="SAM" id="SignalP"/>
    </source>
</evidence>
<reference evidence="3 4" key="1">
    <citation type="submission" date="2019-06" db="EMBL/GenBank/DDBJ databases">
        <title>Sequencing the genomes of 1000 actinobacteria strains.</title>
        <authorList>
            <person name="Klenk H.-P."/>
        </authorList>
    </citation>
    <scope>NUCLEOTIDE SEQUENCE [LARGE SCALE GENOMIC DNA]</scope>
    <source>
        <strain evidence="3 4">DSM 24683</strain>
    </source>
</reference>
<feature type="region of interest" description="Disordered" evidence="1">
    <location>
        <begin position="41"/>
        <end position="62"/>
    </location>
</feature>
<feature type="chain" id="PRO_5039014460" evidence="2">
    <location>
        <begin position="21"/>
        <end position="243"/>
    </location>
</feature>
<proteinExistence type="predicted"/>
<dbReference type="AlphaFoldDB" id="A0A561BJR3"/>
<dbReference type="EMBL" id="VIVK01000001">
    <property type="protein sequence ID" value="TWD79065.1"/>
    <property type="molecule type" value="Genomic_DNA"/>
</dbReference>
<dbReference type="Proteomes" id="UP000318380">
    <property type="component" value="Unassembled WGS sequence"/>
</dbReference>
<feature type="signal peptide" evidence="2">
    <location>
        <begin position="1"/>
        <end position="20"/>
    </location>
</feature>
<name>A0A561BJR3_9ACTN</name>
<evidence type="ECO:0000313" key="3">
    <source>
        <dbReference type="EMBL" id="TWD79065.1"/>
    </source>
</evidence>
<comment type="caution">
    <text evidence="3">The sequence shown here is derived from an EMBL/GenBank/DDBJ whole genome shotgun (WGS) entry which is preliminary data.</text>
</comment>
<protein>
    <submittedName>
        <fullName evidence="3">Uncharacterized protein</fullName>
    </submittedName>
</protein>
<accession>A0A561BJR3</accession>
<keyword evidence="4" id="KW-1185">Reference proteome</keyword>